<comment type="subcellular location">
    <subcellularLocation>
        <location evidence="1 7">Cell membrane</location>
        <topology evidence="1 7">Multi-pass membrane protein</topology>
    </subcellularLocation>
</comment>
<feature type="transmembrane region" description="Helical" evidence="7">
    <location>
        <begin position="260"/>
        <end position="280"/>
    </location>
</feature>
<evidence type="ECO:0000313" key="9">
    <source>
        <dbReference type="EMBL" id="HIS78762.1"/>
    </source>
</evidence>
<keyword evidence="5 7" id="KW-1133">Transmembrane helix</keyword>
<comment type="caution">
    <text evidence="9">The sequence shown here is derived from an EMBL/GenBank/DDBJ whole genome shotgun (WGS) entry which is preliminary data.</text>
</comment>
<dbReference type="Proteomes" id="UP000824141">
    <property type="component" value="Unassembled WGS sequence"/>
</dbReference>
<name>A0A9D1FS36_9FIRM</name>
<dbReference type="PANTHER" id="PTHR30193:SF37">
    <property type="entry name" value="INNER MEMBRANE ABC TRANSPORTER PERMEASE PROTEIN YCJO"/>
    <property type="match status" value="1"/>
</dbReference>
<reference evidence="9" key="1">
    <citation type="submission" date="2020-10" db="EMBL/GenBank/DDBJ databases">
        <authorList>
            <person name="Gilroy R."/>
        </authorList>
    </citation>
    <scope>NUCLEOTIDE SEQUENCE</scope>
    <source>
        <strain evidence="9">6086</strain>
    </source>
</reference>
<dbReference type="SUPFAM" id="SSF161098">
    <property type="entry name" value="MetI-like"/>
    <property type="match status" value="1"/>
</dbReference>
<feature type="transmembrane region" description="Helical" evidence="7">
    <location>
        <begin position="109"/>
        <end position="127"/>
    </location>
</feature>
<evidence type="ECO:0000259" key="8">
    <source>
        <dbReference type="PROSITE" id="PS50928"/>
    </source>
</evidence>
<feature type="transmembrane region" description="Helical" evidence="7">
    <location>
        <begin position="155"/>
        <end position="177"/>
    </location>
</feature>
<keyword evidence="2 7" id="KW-0813">Transport</keyword>
<feature type="transmembrane region" description="Helical" evidence="7">
    <location>
        <begin position="12"/>
        <end position="36"/>
    </location>
</feature>
<dbReference type="GO" id="GO:0005886">
    <property type="term" value="C:plasma membrane"/>
    <property type="evidence" value="ECO:0007669"/>
    <property type="project" value="UniProtKB-SubCell"/>
</dbReference>
<dbReference type="InterPro" id="IPR051393">
    <property type="entry name" value="ABC_transporter_permease"/>
</dbReference>
<dbReference type="Gene3D" id="1.10.3720.10">
    <property type="entry name" value="MetI-like"/>
    <property type="match status" value="1"/>
</dbReference>
<dbReference type="AlphaFoldDB" id="A0A9D1FS36"/>
<evidence type="ECO:0000256" key="5">
    <source>
        <dbReference type="ARBA" id="ARBA00022989"/>
    </source>
</evidence>
<sequence>MLNRKKEAVQGILYILPSLILILVFSVVPILMSAYFSFTKYNMMQAPQWVGLDNYVRMVSDPYVKASLINTVVFTLGTVPVQTILSLIIAAVLAELFRGRFGGFVKSSLFVPVIASAILVGTLWSFLLNPRGLINEMLGVFGIPPVNWIGGKQTAMFSICLVSVWKNVGYFLVIYYAGIMDIPRSHYEAAEVDGANAVQRFWFITLPGLKSVTYLVVTLGTIWSFQVFDLVYNMTGGGPGTSTQTLVLTIYNAAFKEYNMGYASSVAMLMFVFVLLINALQKLFLQESKKGAK</sequence>
<evidence type="ECO:0000256" key="6">
    <source>
        <dbReference type="ARBA" id="ARBA00023136"/>
    </source>
</evidence>
<feature type="domain" description="ABC transmembrane type-1" evidence="8">
    <location>
        <begin position="68"/>
        <end position="281"/>
    </location>
</feature>
<dbReference type="EMBL" id="DVJM01000106">
    <property type="protein sequence ID" value="HIS78762.1"/>
    <property type="molecule type" value="Genomic_DNA"/>
</dbReference>
<dbReference type="PROSITE" id="PS50928">
    <property type="entry name" value="ABC_TM1"/>
    <property type="match status" value="1"/>
</dbReference>
<feature type="transmembrane region" description="Helical" evidence="7">
    <location>
        <begin position="212"/>
        <end position="232"/>
    </location>
</feature>
<dbReference type="InterPro" id="IPR000515">
    <property type="entry name" value="MetI-like"/>
</dbReference>
<evidence type="ECO:0000256" key="7">
    <source>
        <dbReference type="RuleBase" id="RU363032"/>
    </source>
</evidence>
<evidence type="ECO:0000256" key="1">
    <source>
        <dbReference type="ARBA" id="ARBA00004651"/>
    </source>
</evidence>
<proteinExistence type="inferred from homology"/>
<gene>
    <name evidence="9" type="ORF">IAD03_05265</name>
</gene>
<dbReference type="CDD" id="cd06261">
    <property type="entry name" value="TM_PBP2"/>
    <property type="match status" value="1"/>
</dbReference>
<dbReference type="InterPro" id="IPR035906">
    <property type="entry name" value="MetI-like_sf"/>
</dbReference>
<organism evidence="9 10">
    <name type="scientific">Candidatus Caccousia stercoris</name>
    <dbReference type="NCBI Taxonomy" id="2840723"/>
    <lineage>
        <taxon>Bacteria</taxon>
        <taxon>Bacillati</taxon>
        <taxon>Bacillota</taxon>
        <taxon>Clostridia</taxon>
        <taxon>Eubacteriales</taxon>
        <taxon>Oscillospiraceae</taxon>
        <taxon>Oscillospiraceae incertae sedis</taxon>
        <taxon>Candidatus Caccousia</taxon>
    </lineage>
</organism>
<comment type="similarity">
    <text evidence="7">Belongs to the binding-protein-dependent transport system permease family.</text>
</comment>
<keyword evidence="3" id="KW-1003">Cell membrane</keyword>
<protein>
    <submittedName>
        <fullName evidence="9">Sugar ABC transporter permease</fullName>
    </submittedName>
</protein>
<dbReference type="PANTHER" id="PTHR30193">
    <property type="entry name" value="ABC TRANSPORTER PERMEASE PROTEIN"/>
    <property type="match status" value="1"/>
</dbReference>
<evidence type="ECO:0000256" key="3">
    <source>
        <dbReference type="ARBA" id="ARBA00022475"/>
    </source>
</evidence>
<evidence type="ECO:0000313" key="10">
    <source>
        <dbReference type="Proteomes" id="UP000824141"/>
    </source>
</evidence>
<reference evidence="9" key="2">
    <citation type="journal article" date="2021" name="PeerJ">
        <title>Extensive microbial diversity within the chicken gut microbiome revealed by metagenomics and culture.</title>
        <authorList>
            <person name="Gilroy R."/>
            <person name="Ravi A."/>
            <person name="Getino M."/>
            <person name="Pursley I."/>
            <person name="Horton D.L."/>
            <person name="Alikhan N.F."/>
            <person name="Baker D."/>
            <person name="Gharbi K."/>
            <person name="Hall N."/>
            <person name="Watson M."/>
            <person name="Adriaenssens E.M."/>
            <person name="Foster-Nyarko E."/>
            <person name="Jarju S."/>
            <person name="Secka A."/>
            <person name="Antonio M."/>
            <person name="Oren A."/>
            <person name="Chaudhuri R.R."/>
            <person name="La Ragione R."/>
            <person name="Hildebrand F."/>
            <person name="Pallen M.J."/>
        </authorList>
    </citation>
    <scope>NUCLEOTIDE SEQUENCE</scope>
    <source>
        <strain evidence="9">6086</strain>
    </source>
</reference>
<dbReference type="Pfam" id="PF00528">
    <property type="entry name" value="BPD_transp_1"/>
    <property type="match status" value="1"/>
</dbReference>
<evidence type="ECO:0000256" key="4">
    <source>
        <dbReference type="ARBA" id="ARBA00022692"/>
    </source>
</evidence>
<dbReference type="GO" id="GO:0055085">
    <property type="term" value="P:transmembrane transport"/>
    <property type="evidence" value="ECO:0007669"/>
    <property type="project" value="InterPro"/>
</dbReference>
<keyword evidence="4 7" id="KW-0812">Transmembrane</keyword>
<dbReference type="SUPFAM" id="SSF160964">
    <property type="entry name" value="MalF N-terminal region-like"/>
    <property type="match status" value="1"/>
</dbReference>
<keyword evidence="6 7" id="KW-0472">Membrane</keyword>
<evidence type="ECO:0000256" key="2">
    <source>
        <dbReference type="ARBA" id="ARBA00022448"/>
    </source>
</evidence>
<feature type="transmembrane region" description="Helical" evidence="7">
    <location>
        <begin position="68"/>
        <end position="97"/>
    </location>
</feature>
<accession>A0A9D1FS36</accession>